<dbReference type="AlphaFoldDB" id="A0A2Z7A9R2"/>
<gene>
    <name evidence="1" type="ORF">F511_14999</name>
</gene>
<dbReference type="Proteomes" id="UP000250235">
    <property type="component" value="Unassembled WGS sequence"/>
</dbReference>
<dbReference type="EMBL" id="KV018125">
    <property type="protein sequence ID" value="KZV17602.1"/>
    <property type="molecule type" value="Genomic_DNA"/>
</dbReference>
<accession>A0A2Z7A9R2</accession>
<evidence type="ECO:0000313" key="1">
    <source>
        <dbReference type="EMBL" id="KZV17602.1"/>
    </source>
</evidence>
<name>A0A2Z7A9R2_9LAMI</name>
<protein>
    <submittedName>
        <fullName evidence="1">Uncharacterized protein</fullName>
    </submittedName>
</protein>
<proteinExistence type="predicted"/>
<sequence>MLRDLDASGNISFGIEVVDSTLCCLELSVEIEGYNSAGRVRSSQLLLFCVSVLE</sequence>
<reference evidence="1 2" key="1">
    <citation type="journal article" date="2015" name="Proc. Natl. Acad. Sci. U.S.A.">
        <title>The resurrection genome of Boea hygrometrica: A blueprint for survival of dehydration.</title>
        <authorList>
            <person name="Xiao L."/>
            <person name="Yang G."/>
            <person name="Zhang L."/>
            <person name="Yang X."/>
            <person name="Zhao S."/>
            <person name="Ji Z."/>
            <person name="Zhou Q."/>
            <person name="Hu M."/>
            <person name="Wang Y."/>
            <person name="Chen M."/>
            <person name="Xu Y."/>
            <person name="Jin H."/>
            <person name="Xiao X."/>
            <person name="Hu G."/>
            <person name="Bao F."/>
            <person name="Hu Y."/>
            <person name="Wan P."/>
            <person name="Li L."/>
            <person name="Deng X."/>
            <person name="Kuang T."/>
            <person name="Xiang C."/>
            <person name="Zhu J.K."/>
            <person name="Oliver M.J."/>
            <person name="He Y."/>
        </authorList>
    </citation>
    <scope>NUCLEOTIDE SEQUENCE [LARGE SCALE GENOMIC DNA]</scope>
    <source>
        <strain evidence="2">cv. XS01</strain>
    </source>
</reference>
<keyword evidence="2" id="KW-1185">Reference proteome</keyword>
<organism evidence="1 2">
    <name type="scientific">Dorcoceras hygrometricum</name>
    <dbReference type="NCBI Taxonomy" id="472368"/>
    <lineage>
        <taxon>Eukaryota</taxon>
        <taxon>Viridiplantae</taxon>
        <taxon>Streptophyta</taxon>
        <taxon>Embryophyta</taxon>
        <taxon>Tracheophyta</taxon>
        <taxon>Spermatophyta</taxon>
        <taxon>Magnoliopsida</taxon>
        <taxon>eudicotyledons</taxon>
        <taxon>Gunneridae</taxon>
        <taxon>Pentapetalae</taxon>
        <taxon>asterids</taxon>
        <taxon>lamiids</taxon>
        <taxon>Lamiales</taxon>
        <taxon>Gesneriaceae</taxon>
        <taxon>Didymocarpoideae</taxon>
        <taxon>Trichosporeae</taxon>
        <taxon>Loxocarpinae</taxon>
        <taxon>Dorcoceras</taxon>
    </lineage>
</organism>
<evidence type="ECO:0000313" key="2">
    <source>
        <dbReference type="Proteomes" id="UP000250235"/>
    </source>
</evidence>